<dbReference type="Pfam" id="PF01532">
    <property type="entry name" value="Glyco_hydro_47"/>
    <property type="match status" value="1"/>
</dbReference>
<evidence type="ECO:0000259" key="24">
    <source>
        <dbReference type="SMART" id="SM00382"/>
    </source>
</evidence>
<keyword evidence="22" id="KW-0175">Coiled coil</keyword>
<dbReference type="FunFam" id="1.10.8.60:FF:000008">
    <property type="entry name" value="26S protease regulatory subunit 10B"/>
    <property type="match status" value="1"/>
</dbReference>
<dbReference type="GO" id="GO:0005524">
    <property type="term" value="F:ATP binding"/>
    <property type="evidence" value="ECO:0007669"/>
    <property type="project" value="UniProtKB-KW"/>
</dbReference>
<keyword evidence="13 25" id="KW-0647">Proteasome</keyword>
<comment type="similarity">
    <text evidence="5">Belongs to the AAA ATPase family.</text>
</comment>
<dbReference type="Gene3D" id="1.10.8.60">
    <property type="match status" value="1"/>
</dbReference>
<dbReference type="EMBL" id="DF933835">
    <property type="protein sequence ID" value="GAM40437.1"/>
    <property type="molecule type" value="Genomic_DNA"/>
</dbReference>
<keyword evidence="11 19" id="KW-0106">Calcium</keyword>
<accession>A0A6N4SL39</accession>
<evidence type="ECO:0000256" key="3">
    <source>
        <dbReference type="ARBA" id="ARBA00004496"/>
    </source>
</evidence>
<feature type="active site" evidence="18">
    <location>
        <position position="783"/>
    </location>
</feature>
<dbReference type="InterPro" id="IPR041569">
    <property type="entry name" value="AAA_lid_3"/>
</dbReference>
<organism evidence="25 26">
    <name type="scientific">Talaromyces pinophilus</name>
    <name type="common">Penicillium pinophilum</name>
    <dbReference type="NCBI Taxonomy" id="128442"/>
    <lineage>
        <taxon>Eukaryota</taxon>
        <taxon>Fungi</taxon>
        <taxon>Dikarya</taxon>
        <taxon>Ascomycota</taxon>
        <taxon>Pezizomycotina</taxon>
        <taxon>Eurotiomycetes</taxon>
        <taxon>Eurotiomycetidae</taxon>
        <taxon>Eurotiales</taxon>
        <taxon>Trichocomaceae</taxon>
        <taxon>Talaromyces</taxon>
        <taxon>Talaromyces sect. Talaromyces</taxon>
    </lineage>
</organism>
<dbReference type="GO" id="GO:0000502">
    <property type="term" value="C:proteasome complex"/>
    <property type="evidence" value="ECO:0007669"/>
    <property type="project" value="UniProtKB-KW"/>
</dbReference>
<dbReference type="EC" id="3.2.1.-" evidence="21"/>
<evidence type="ECO:0000256" key="8">
    <source>
        <dbReference type="ARBA" id="ARBA00022723"/>
    </source>
</evidence>
<dbReference type="PRINTS" id="PR00747">
    <property type="entry name" value="GLYHDRLASE47"/>
</dbReference>
<evidence type="ECO:0000256" key="4">
    <source>
        <dbReference type="ARBA" id="ARBA00004922"/>
    </source>
</evidence>
<dbReference type="GO" id="GO:0005783">
    <property type="term" value="C:endoplasmic reticulum"/>
    <property type="evidence" value="ECO:0007669"/>
    <property type="project" value="TreeGrafter"/>
</dbReference>
<dbReference type="InterPro" id="IPR012341">
    <property type="entry name" value="6hp_glycosidase-like_sf"/>
</dbReference>
<keyword evidence="7" id="KW-0963">Cytoplasm</keyword>
<keyword evidence="23" id="KW-1133">Transmembrane helix</keyword>
<dbReference type="GO" id="GO:0005634">
    <property type="term" value="C:nucleus"/>
    <property type="evidence" value="ECO:0007669"/>
    <property type="project" value="UniProtKB-SubCell"/>
</dbReference>
<feature type="coiled-coil region" evidence="22">
    <location>
        <begin position="16"/>
        <end position="57"/>
    </location>
</feature>
<evidence type="ECO:0000256" key="2">
    <source>
        <dbReference type="ARBA" id="ARBA00004123"/>
    </source>
</evidence>
<keyword evidence="12" id="KW-0067">ATP-binding</keyword>
<evidence type="ECO:0000256" key="14">
    <source>
        <dbReference type="ARBA" id="ARBA00023157"/>
    </source>
</evidence>
<dbReference type="GO" id="GO:0016020">
    <property type="term" value="C:membrane"/>
    <property type="evidence" value="ECO:0007669"/>
    <property type="project" value="InterPro"/>
</dbReference>
<keyword evidence="21" id="KW-0326">Glycosidase</keyword>
<dbReference type="InterPro" id="IPR032501">
    <property type="entry name" value="Prot_ATP_ID_OB_2nd"/>
</dbReference>
<dbReference type="PROSITE" id="PS00674">
    <property type="entry name" value="AAA"/>
    <property type="match status" value="1"/>
</dbReference>
<keyword evidence="9" id="KW-0547">Nucleotide-binding</keyword>
<proteinExistence type="inferred from homology"/>
<evidence type="ECO:0000256" key="1">
    <source>
        <dbReference type="ARBA" id="ARBA00001913"/>
    </source>
</evidence>
<dbReference type="SMART" id="SM00382">
    <property type="entry name" value="AAA"/>
    <property type="match status" value="1"/>
</dbReference>
<feature type="transmembrane region" description="Helical" evidence="23">
    <location>
        <begin position="491"/>
        <end position="511"/>
    </location>
</feature>
<feature type="domain" description="AAA+ ATPase" evidence="24">
    <location>
        <begin position="170"/>
        <end position="309"/>
    </location>
</feature>
<dbReference type="Gene3D" id="1.50.10.10">
    <property type="match status" value="1"/>
</dbReference>
<evidence type="ECO:0000256" key="18">
    <source>
        <dbReference type="PIRSR" id="PIRSR601382-1"/>
    </source>
</evidence>
<evidence type="ECO:0000256" key="19">
    <source>
        <dbReference type="PIRSR" id="PIRSR601382-2"/>
    </source>
</evidence>
<dbReference type="GO" id="GO:0004571">
    <property type="term" value="F:mannosyl-oligosaccharide 1,2-alpha-mannosidase activity"/>
    <property type="evidence" value="ECO:0007669"/>
    <property type="project" value="UniProtKB-EC"/>
</dbReference>
<comment type="caution">
    <text evidence="25">The sequence shown here is derived from an EMBL/GenBank/DDBJ whole genome shotgun (WGS) entry which is preliminary data.</text>
</comment>
<dbReference type="Gene3D" id="2.40.50.140">
    <property type="entry name" value="Nucleic acid-binding proteins"/>
    <property type="match status" value="1"/>
</dbReference>
<protein>
    <recommendedName>
        <fullName evidence="21">alpha-1,2-Mannosidase</fullName>
        <ecNumber evidence="21">3.2.1.-</ecNumber>
    </recommendedName>
</protein>
<dbReference type="PANTHER" id="PTHR11742">
    <property type="entry name" value="MANNOSYL-OLIGOSACCHARIDE ALPHA-1,2-MANNOSIDASE-RELATED"/>
    <property type="match status" value="1"/>
</dbReference>
<feature type="active site" evidence="18">
    <location>
        <position position="977"/>
    </location>
</feature>
<keyword evidence="26" id="KW-1185">Reference proteome</keyword>
<evidence type="ECO:0000256" key="15">
    <source>
        <dbReference type="ARBA" id="ARBA00023242"/>
    </source>
</evidence>
<dbReference type="GO" id="GO:0005509">
    <property type="term" value="F:calcium ion binding"/>
    <property type="evidence" value="ECO:0007669"/>
    <property type="project" value="InterPro"/>
</dbReference>
<evidence type="ECO:0000256" key="20">
    <source>
        <dbReference type="PIRSR" id="PIRSR601382-3"/>
    </source>
</evidence>
<feature type="disulfide bond" evidence="20">
    <location>
        <begin position="850"/>
        <end position="893"/>
    </location>
</feature>
<evidence type="ECO:0000256" key="23">
    <source>
        <dbReference type="SAM" id="Phobius"/>
    </source>
</evidence>
<comment type="pathway">
    <text evidence="4">Protein modification; protein glycosylation.</text>
</comment>
<evidence type="ECO:0000256" key="16">
    <source>
        <dbReference type="ARBA" id="ARBA00047669"/>
    </source>
</evidence>
<evidence type="ECO:0000256" key="6">
    <source>
        <dbReference type="ARBA" id="ARBA00007658"/>
    </source>
</evidence>
<evidence type="ECO:0000256" key="7">
    <source>
        <dbReference type="ARBA" id="ARBA00022490"/>
    </source>
</evidence>
<dbReference type="InterPro" id="IPR003959">
    <property type="entry name" value="ATPase_AAA_core"/>
</dbReference>
<evidence type="ECO:0000313" key="25">
    <source>
        <dbReference type="EMBL" id="GAM40437.1"/>
    </source>
</evidence>
<reference evidence="26" key="1">
    <citation type="journal article" date="2015" name="Genome Announc.">
        <title>Draft genome sequence of Talaromyces cellulolyticus strain Y-94, a source of lignocellulosic biomass-degrading enzymes.</title>
        <authorList>
            <person name="Fujii T."/>
            <person name="Koike H."/>
            <person name="Sawayama S."/>
            <person name="Yano S."/>
            <person name="Inoue H."/>
        </authorList>
    </citation>
    <scope>NUCLEOTIDE SEQUENCE [LARGE SCALE GENOMIC DNA]</scope>
    <source>
        <strain evidence="26">Y-94</strain>
    </source>
</reference>
<dbReference type="FunFam" id="3.40.50.300:FF:000034">
    <property type="entry name" value="26S protease regulatory subunit 10B"/>
    <property type="match status" value="1"/>
</dbReference>
<name>A0A6N4SL39_TALPI</name>
<keyword evidence="10 21" id="KW-0378">Hydrolase</keyword>
<keyword evidence="8 19" id="KW-0479">Metal-binding</keyword>
<comment type="cofactor">
    <cofactor evidence="1 19">
        <name>Ca(2+)</name>
        <dbReference type="ChEBI" id="CHEBI:29108"/>
    </cofactor>
</comment>
<feature type="active site" description="Proton donor" evidence="18">
    <location>
        <position position="634"/>
    </location>
</feature>
<comment type="catalytic activity">
    <reaction evidence="17">
        <text>N(4)-(alpha-D-Man-(1-&gt;2)-alpha-D-Man-(1-&gt;2)-alpha-D-Man-(1-&gt;3)-[alpha-D-Man-(1-&gt;2)-alpha-D-Man-(1-&gt;3)-[alpha-D-Man-(1-&gt;2)-alpha-D-Man-(1-&gt;6)]-alpha-D-Man-(1-&gt;6)]-beta-D-Man-(1-&gt;4)-beta-D-GlcNAc-(1-&gt;4)-beta-D-GlcNAc)-L-asparaginyl-[protein] (N-glucan mannose isomer 9A1,2,3B1,2,3) + 4 H2O = N(4)-(alpha-D-Man-(1-&gt;3)-[alpha-D-Man-(1-&gt;3)-[alpha-D-Man-(1-&gt;6)]-alpha-D-Man-(1-&gt;6)]-beta-D-Man-(1-&gt;4)-beta-D-GlcNAc-(1-&gt;4)-beta-D-GlcNAc)-L-asparaginyl-[protein] (N-glucan mannose isomer 5A1,2) + 4 beta-D-mannose</text>
        <dbReference type="Rhea" id="RHEA:56008"/>
        <dbReference type="Rhea" id="RHEA-COMP:14356"/>
        <dbReference type="Rhea" id="RHEA-COMP:14367"/>
        <dbReference type="ChEBI" id="CHEBI:15377"/>
        <dbReference type="ChEBI" id="CHEBI:28563"/>
        <dbReference type="ChEBI" id="CHEBI:59087"/>
        <dbReference type="ChEBI" id="CHEBI:139493"/>
        <dbReference type="EC" id="3.2.1.113"/>
    </reaction>
</comment>
<dbReference type="Pfam" id="PF16450">
    <property type="entry name" value="Prot_ATP_ID_OB_C"/>
    <property type="match status" value="1"/>
</dbReference>
<evidence type="ECO:0000256" key="10">
    <source>
        <dbReference type="ARBA" id="ARBA00022801"/>
    </source>
</evidence>
<gene>
    <name evidence="25" type="ORF">TCE0_039f12786</name>
</gene>
<evidence type="ECO:0000256" key="12">
    <source>
        <dbReference type="ARBA" id="ARBA00022840"/>
    </source>
</evidence>
<dbReference type="InterPro" id="IPR012340">
    <property type="entry name" value="NA-bd_OB-fold"/>
</dbReference>
<feature type="binding site" evidence="19">
    <location>
        <position position="1098"/>
    </location>
    <ligand>
        <name>Ca(2+)</name>
        <dbReference type="ChEBI" id="CHEBI:29108"/>
    </ligand>
</feature>
<evidence type="ECO:0000256" key="17">
    <source>
        <dbReference type="ARBA" id="ARBA00048605"/>
    </source>
</evidence>
<dbReference type="GO" id="GO:0016887">
    <property type="term" value="F:ATP hydrolysis activity"/>
    <property type="evidence" value="ECO:0007669"/>
    <property type="project" value="InterPro"/>
</dbReference>
<dbReference type="GO" id="GO:0005975">
    <property type="term" value="P:carbohydrate metabolic process"/>
    <property type="evidence" value="ECO:0007669"/>
    <property type="project" value="InterPro"/>
</dbReference>
<dbReference type="FunFam" id="1.50.10.10:FF:000033">
    <property type="entry name" value="alpha-1,2-Mannosidase"/>
    <property type="match status" value="1"/>
</dbReference>
<keyword evidence="14 20" id="KW-1015">Disulfide bond</keyword>
<comment type="catalytic activity">
    <reaction evidence="16">
        <text>N(4)-(alpha-D-Man-(1-&gt;2)-alpha-D-Man-(1-&gt;2)-alpha-D-Man-(1-&gt;3)-[alpha-D-Man-(1-&gt;3)-[alpha-D-Man-(1-&gt;2)-alpha-D-Man-(1-&gt;6)]-alpha-D-Man-(1-&gt;6)]-beta-D-Man-(1-&gt;4)-beta-D-GlcNAc-(1-&gt;4)-beta-D-GlcNAc)-L-asparaginyl-[protein] (N-glucan mannose isomer 8A1,2,3B1,3) + 3 H2O = N(4)-(alpha-D-Man-(1-&gt;3)-[alpha-D-Man-(1-&gt;3)-[alpha-D-Man-(1-&gt;6)]-alpha-D-Man-(1-&gt;6)]-beta-D-Man-(1-&gt;4)-beta-D-GlcNAc-(1-&gt;4)-beta-D-GlcNAc)-L-asparaginyl-[protein] (N-glucan mannose isomer 5A1,2) + 3 beta-D-mannose</text>
        <dbReference type="Rhea" id="RHEA:56028"/>
        <dbReference type="Rhea" id="RHEA-COMP:14358"/>
        <dbReference type="Rhea" id="RHEA-COMP:14367"/>
        <dbReference type="ChEBI" id="CHEBI:15377"/>
        <dbReference type="ChEBI" id="CHEBI:28563"/>
        <dbReference type="ChEBI" id="CHEBI:59087"/>
        <dbReference type="ChEBI" id="CHEBI:60628"/>
        <dbReference type="EC" id="3.2.1.113"/>
    </reaction>
</comment>
<evidence type="ECO:0000256" key="22">
    <source>
        <dbReference type="SAM" id="Coils"/>
    </source>
</evidence>
<dbReference type="Pfam" id="PF17862">
    <property type="entry name" value="AAA_lid_3"/>
    <property type="match status" value="1"/>
</dbReference>
<dbReference type="Proteomes" id="UP000053095">
    <property type="component" value="Unassembled WGS sequence"/>
</dbReference>
<keyword evidence="23" id="KW-0472">Membrane</keyword>
<evidence type="ECO:0000256" key="9">
    <source>
        <dbReference type="ARBA" id="ARBA00022741"/>
    </source>
</evidence>
<dbReference type="InterPro" id="IPR050749">
    <property type="entry name" value="Glycosyl_Hydrolase_47"/>
</dbReference>
<feature type="active site" description="Proton donor" evidence="18">
    <location>
        <position position="907"/>
    </location>
</feature>
<comment type="similarity">
    <text evidence="6 21">Belongs to the glycosyl hydrolase 47 family.</text>
</comment>
<dbReference type="SUPFAM" id="SSF48225">
    <property type="entry name" value="Seven-hairpin glycosidases"/>
    <property type="match status" value="1"/>
</dbReference>
<dbReference type="SUPFAM" id="SSF52540">
    <property type="entry name" value="P-loop containing nucleoside triphosphate hydrolases"/>
    <property type="match status" value="1"/>
</dbReference>
<dbReference type="UniPathway" id="UPA00378"/>
<sequence>MNGAGDPERNQAIEDYKKTLLDLREWEAKLKSLRMEIKDSQKEYDITEENIKALQSVGQIIGEVLKQLDEERFIVKASSGPRYVVGCRSKVDKTKLKQGTRVALDMTTLTIMRMLPREVDPLVYNMSLEDPGQVNFAGIGGLNDQIRELREVIELPLKNPELFMRVGIKPPKGVLLYGPPGTGKTLLARAVASSLETNFLKVVSSAIVDKYIGESARLIREMFGYAKEHEPCIIFMDEIDAIGGRRFSEGTSADREIQRTLMELLNQLDGFDYLGKTKIIMATNRPDTLDPALLRAGRLDRKIEIPLPNEVGRLEILKIHSSTVVTEGEIDFESIVKMSDGLNGADLRNVVTEAGFFAIKDERDSINQDDFNKAVRKVAEAKKLEGKLENCLALGTMVGGGFVHSSQNDHSQQSLDWRASTARSSGGNLGGYGFASKNHNGHGSSNGDGGAGLGKMNSFFGGKKNRELPVYKDKPYFKPRRTGSNRTASRVVYTVVACFMVMLLYVFWGGWGSPVAVGPVGETGENLWKWIQTFDAEEEGASSKKVNWEERREKVKDVFTISWDSYEKYGWGYDEYKPVSKKGRNMVEGGMGWTIVDALDTMILMNLTSRVQHARHWIHNSLRYDQDHDVNTFETTIRMLGGLLSAHYLSTNYPNLAPITDDDPGAPGEDLYIEKAADLADRLLGAFESPSGVPYASINLNTSHGIPSHADGGASSTAEATTVQLEFKYLAKLTGEAEYWEIVEHVMEVVDKQQAEDGLLPIFIYADNGQFRGRNIRLGSRGDSYYEYLIKQYLQTSEGEPIYKEMWDEALTGISKHLITYTKNGKMAVLAERPDGLDHSLLPKMDHLVCFMPGTIALGATHGQLLSQARQSSTWSRRQDEEILLARELMKTCWATYLATATGLAPEITYFKTDSTPLMLSDVYPDSALLHPPASSKDASYTPKELDLISAPLEDKDVWKSDIEIHAQDTHNLQRPETVESLLYMYRITGDEQYREWGWQMFKSFVKHTAVVEKVSPGDHEGGDESTQQHVINHGGDTTADDESYRIVGFTSLSNANIDPPVKRDNMESFWMAETLKYFYLLFSDRDFIPLEDVVFNTEAHIFPRFKVGGDLKTGWSRKPRE</sequence>
<dbReference type="PANTHER" id="PTHR11742:SF55">
    <property type="entry name" value="ENDOPLASMIC RETICULUM MANNOSYL-OLIGOSACCHARIDE 1,2-ALPHA-MANNOSIDASE"/>
    <property type="match status" value="1"/>
</dbReference>
<dbReference type="InterPro" id="IPR001382">
    <property type="entry name" value="Glyco_hydro_47"/>
</dbReference>
<evidence type="ECO:0000256" key="11">
    <source>
        <dbReference type="ARBA" id="ARBA00022837"/>
    </source>
</evidence>
<dbReference type="AlphaFoldDB" id="A0A6N4SL39"/>
<evidence type="ECO:0000256" key="21">
    <source>
        <dbReference type="RuleBase" id="RU361193"/>
    </source>
</evidence>
<dbReference type="FunFam" id="2.40.50.140:FF:000027">
    <property type="entry name" value="26S protease regulatory subunit 10B"/>
    <property type="match status" value="1"/>
</dbReference>
<comment type="subcellular location">
    <subcellularLocation>
        <location evidence="3">Cytoplasm</location>
    </subcellularLocation>
    <subcellularLocation>
        <location evidence="2">Nucleus</location>
    </subcellularLocation>
</comment>
<dbReference type="InterPro" id="IPR003960">
    <property type="entry name" value="ATPase_AAA_CS"/>
</dbReference>
<dbReference type="InterPro" id="IPR027417">
    <property type="entry name" value="P-loop_NTPase"/>
</dbReference>
<evidence type="ECO:0000256" key="5">
    <source>
        <dbReference type="ARBA" id="ARBA00006914"/>
    </source>
</evidence>
<evidence type="ECO:0000313" key="26">
    <source>
        <dbReference type="Proteomes" id="UP000053095"/>
    </source>
</evidence>
<dbReference type="InterPro" id="IPR003593">
    <property type="entry name" value="AAA+_ATPase"/>
</dbReference>
<keyword evidence="15" id="KW-0539">Nucleus</keyword>
<dbReference type="GO" id="GO:0036503">
    <property type="term" value="P:ERAD pathway"/>
    <property type="evidence" value="ECO:0007669"/>
    <property type="project" value="UniProtKB-ARBA"/>
</dbReference>
<evidence type="ECO:0000256" key="13">
    <source>
        <dbReference type="ARBA" id="ARBA00022942"/>
    </source>
</evidence>
<dbReference type="Pfam" id="PF00004">
    <property type="entry name" value="AAA"/>
    <property type="match status" value="1"/>
</dbReference>
<dbReference type="InterPro" id="IPR036026">
    <property type="entry name" value="Seven-hairpin_glycosidases"/>
</dbReference>
<keyword evidence="23" id="KW-0812">Transmembrane</keyword>
<dbReference type="Gene3D" id="3.40.50.300">
    <property type="entry name" value="P-loop containing nucleotide triphosphate hydrolases"/>
    <property type="match status" value="1"/>
</dbReference>